<name>A0A218WZA7_PUNGR</name>
<proteinExistence type="predicted"/>
<organism evidence="1 2">
    <name type="scientific">Punica granatum</name>
    <name type="common">Pomegranate</name>
    <dbReference type="NCBI Taxonomy" id="22663"/>
    <lineage>
        <taxon>Eukaryota</taxon>
        <taxon>Viridiplantae</taxon>
        <taxon>Streptophyta</taxon>
        <taxon>Embryophyta</taxon>
        <taxon>Tracheophyta</taxon>
        <taxon>Spermatophyta</taxon>
        <taxon>Magnoliopsida</taxon>
        <taxon>eudicotyledons</taxon>
        <taxon>Gunneridae</taxon>
        <taxon>Pentapetalae</taxon>
        <taxon>rosids</taxon>
        <taxon>malvids</taxon>
        <taxon>Myrtales</taxon>
        <taxon>Lythraceae</taxon>
        <taxon>Punica</taxon>
    </lineage>
</organism>
<dbReference type="EMBL" id="MTKT01002534">
    <property type="protein sequence ID" value="OWM77402.1"/>
    <property type="molecule type" value="Genomic_DNA"/>
</dbReference>
<accession>A0A218WZA7</accession>
<evidence type="ECO:0000313" key="2">
    <source>
        <dbReference type="Proteomes" id="UP000197138"/>
    </source>
</evidence>
<gene>
    <name evidence="1" type="ORF">CDL15_Pgr016799</name>
</gene>
<dbReference type="AlphaFoldDB" id="A0A218WZA7"/>
<evidence type="ECO:0000313" key="1">
    <source>
        <dbReference type="EMBL" id="OWM77402.1"/>
    </source>
</evidence>
<sequence length="84" mass="9511">MLATGILGLTHFSTKSNRAIWRLEKEVQSLILKVVKEREGAKSDKHLLQMEAISKKMLALASLGLGTFFTKSKQAIWKLEKEVR</sequence>
<comment type="caution">
    <text evidence="1">The sequence shown here is derived from an EMBL/GenBank/DDBJ whole genome shotgun (WGS) entry which is preliminary data.</text>
</comment>
<dbReference type="Proteomes" id="UP000197138">
    <property type="component" value="Unassembled WGS sequence"/>
</dbReference>
<protein>
    <submittedName>
        <fullName evidence="1">Uncharacterized protein</fullName>
    </submittedName>
</protein>
<reference evidence="2" key="1">
    <citation type="journal article" date="2017" name="Plant J.">
        <title>The pomegranate (Punica granatum L.) genome and the genomics of punicalagin biosynthesis.</title>
        <authorList>
            <person name="Qin G."/>
            <person name="Xu C."/>
            <person name="Ming R."/>
            <person name="Tang H."/>
            <person name="Guyot R."/>
            <person name="Kramer E.M."/>
            <person name="Hu Y."/>
            <person name="Yi X."/>
            <person name="Qi Y."/>
            <person name="Xu X."/>
            <person name="Gao Z."/>
            <person name="Pan H."/>
            <person name="Jian J."/>
            <person name="Tian Y."/>
            <person name="Yue Z."/>
            <person name="Xu Y."/>
        </authorList>
    </citation>
    <scope>NUCLEOTIDE SEQUENCE [LARGE SCALE GENOMIC DNA]</scope>
    <source>
        <strain evidence="2">cv. Dabenzi</strain>
    </source>
</reference>